<dbReference type="PANTHER" id="PTHR10666">
    <property type="entry name" value="UBIQUITIN"/>
    <property type="match status" value="1"/>
</dbReference>
<name>A0A834LT78_RHOSS</name>
<feature type="domain" description="Ubiquitin-like" evidence="4">
    <location>
        <begin position="420"/>
        <end position="493"/>
    </location>
</feature>
<organism evidence="5 6">
    <name type="scientific">Rhododendron simsii</name>
    <name type="common">Sims's rhododendron</name>
    <dbReference type="NCBI Taxonomy" id="118357"/>
    <lineage>
        <taxon>Eukaryota</taxon>
        <taxon>Viridiplantae</taxon>
        <taxon>Streptophyta</taxon>
        <taxon>Embryophyta</taxon>
        <taxon>Tracheophyta</taxon>
        <taxon>Spermatophyta</taxon>
        <taxon>Magnoliopsida</taxon>
        <taxon>eudicotyledons</taxon>
        <taxon>Gunneridae</taxon>
        <taxon>Pentapetalae</taxon>
        <taxon>asterids</taxon>
        <taxon>Ericales</taxon>
        <taxon>Ericaceae</taxon>
        <taxon>Ericoideae</taxon>
        <taxon>Rhodoreae</taxon>
        <taxon>Rhododendron</taxon>
    </lineage>
</organism>
<dbReference type="OrthoDB" id="1746033at2759"/>
<reference evidence="5" key="1">
    <citation type="submission" date="2019-11" db="EMBL/GenBank/DDBJ databases">
        <authorList>
            <person name="Liu Y."/>
            <person name="Hou J."/>
            <person name="Li T.-Q."/>
            <person name="Guan C.-H."/>
            <person name="Wu X."/>
            <person name="Wu H.-Z."/>
            <person name="Ling F."/>
            <person name="Zhang R."/>
            <person name="Shi X.-G."/>
            <person name="Ren J.-P."/>
            <person name="Chen E.-F."/>
            <person name="Sun J.-M."/>
        </authorList>
    </citation>
    <scope>NUCLEOTIDE SEQUENCE</scope>
    <source>
        <strain evidence="5">Adult_tree_wgs_1</strain>
        <tissue evidence="5">Leaves</tissue>
    </source>
</reference>
<keyword evidence="6" id="KW-1185">Reference proteome</keyword>
<dbReference type="InterPro" id="IPR050158">
    <property type="entry name" value="Ubiquitin_ubiquitin-like"/>
</dbReference>
<evidence type="ECO:0000313" key="6">
    <source>
        <dbReference type="Proteomes" id="UP000626092"/>
    </source>
</evidence>
<feature type="compositionally biased region" description="Low complexity" evidence="3">
    <location>
        <begin position="315"/>
        <end position="328"/>
    </location>
</feature>
<dbReference type="SUPFAM" id="SSF54236">
    <property type="entry name" value="Ubiquitin-like"/>
    <property type="match status" value="4"/>
</dbReference>
<feature type="region of interest" description="Disordered" evidence="3">
    <location>
        <begin position="315"/>
        <end position="413"/>
    </location>
</feature>
<dbReference type="InterPro" id="IPR029071">
    <property type="entry name" value="Ubiquitin-like_domsf"/>
</dbReference>
<keyword evidence="2" id="KW-0832">Ubl conjugation</keyword>
<dbReference type="PRINTS" id="PR00348">
    <property type="entry name" value="UBIQUITIN"/>
</dbReference>
<dbReference type="InterPro" id="IPR000626">
    <property type="entry name" value="Ubiquitin-like_dom"/>
</dbReference>
<dbReference type="AlphaFoldDB" id="A0A834LT78"/>
<dbReference type="Pfam" id="PF14223">
    <property type="entry name" value="Retrotran_gag_2"/>
    <property type="match status" value="1"/>
</dbReference>
<evidence type="ECO:0000256" key="1">
    <source>
        <dbReference type="ARBA" id="ARBA00022499"/>
    </source>
</evidence>
<dbReference type="Gene3D" id="3.10.20.90">
    <property type="entry name" value="Phosphatidylinositol 3-kinase Catalytic Subunit, Chain A, domain 1"/>
    <property type="match status" value="4"/>
</dbReference>
<dbReference type="Proteomes" id="UP000626092">
    <property type="component" value="Unassembled WGS sequence"/>
</dbReference>
<dbReference type="CDD" id="cd17039">
    <property type="entry name" value="Ubl_ubiquitin_like"/>
    <property type="match status" value="2"/>
</dbReference>
<dbReference type="InterPro" id="IPR019956">
    <property type="entry name" value="Ubiquitin_dom"/>
</dbReference>
<sequence length="779" mass="87273">MTEVSGAKSPKKNESSTIVSGLHLQETSSLITPERLDGTNYVEWSLNARNKIRGRKRWGYISGTKATPSNKKSEEYEEWEDENCLVKSWLLDAMTKDIRSLFLRLSTAKEIWEAVKNTYSVDQDASKAYQLHCEVFSVRQNGGSVISYFGKLQKIWQELDDIDACIMECANDIAIYTTKVNSERVYKFLAGLDPHLDGVRGRVLSTKPLPDIHAAYAIVCSEANRQDAMLGENIGEGTVMASRKMTISKKDKKCTHYNGTGHTVDTCFRLHGYPEWHPKGKKASHKEANSDPKANLATTHAFTAKSELEAFFTSENISSSGDSSGQGEFSDEREELSVVEPETSHTEDNALHDSTMPPNNSTQPLSQSSSEIPPEVSTNPNSTYSDDLFSESQVSQYRLPPRSNRGVPPVKYEPDPKSKMKVYLKVIKTVALNVKISETTRKLKALFHEKEGTPKNLQELFFAGKQLKDDHKLVDHGIRMNSTLHLYLQDTDTIKLLVYIPSNEKTLELEAKTHETVKIIKLLIQTKEGFLSEQFTLVYGGELLDDNKTLASLGIQSESMLYLVLNPTDVVSVSVKMQSGEILKLKVKVLQTIQDIKAIVQSMVGFVAGADDLTYAGKLLEDSKTLAACNIKENSLLEMLPLTFKVFVKNLCGKTHILKVCKEDRVLDVKNKISDKEGFPVRDIRLIFARRTLEDDQDLASYNVGKDSILCEYLEMFVLFWWALGKIGLYTCMADFAVKSGTSMVAWKSFKYASVFQDDALFLLVAWTEKLLGHACLTG</sequence>
<feature type="domain" description="Ubiquitin-like" evidence="4">
    <location>
        <begin position="644"/>
        <end position="710"/>
    </location>
</feature>
<proteinExistence type="predicted"/>
<dbReference type="EMBL" id="WJXA01000002">
    <property type="protein sequence ID" value="KAF7151360.1"/>
    <property type="molecule type" value="Genomic_DNA"/>
</dbReference>
<dbReference type="Pfam" id="PF00240">
    <property type="entry name" value="ubiquitin"/>
    <property type="match status" value="4"/>
</dbReference>
<evidence type="ECO:0000256" key="2">
    <source>
        <dbReference type="ARBA" id="ARBA00022843"/>
    </source>
</evidence>
<dbReference type="PROSITE" id="PS50053">
    <property type="entry name" value="UBIQUITIN_2"/>
    <property type="match status" value="4"/>
</dbReference>
<evidence type="ECO:0000256" key="3">
    <source>
        <dbReference type="SAM" id="MobiDB-lite"/>
    </source>
</evidence>
<keyword evidence="1" id="KW-1017">Isopeptide bond</keyword>
<comment type="caution">
    <text evidence="5">The sequence shown here is derived from an EMBL/GenBank/DDBJ whole genome shotgun (WGS) entry which is preliminary data.</text>
</comment>
<evidence type="ECO:0000259" key="4">
    <source>
        <dbReference type="PROSITE" id="PS50053"/>
    </source>
</evidence>
<feature type="compositionally biased region" description="Polar residues" evidence="3">
    <location>
        <begin position="356"/>
        <end position="396"/>
    </location>
</feature>
<feature type="compositionally biased region" description="Basic and acidic residues" evidence="3">
    <location>
        <begin position="342"/>
        <end position="351"/>
    </location>
</feature>
<dbReference type="SMART" id="SM00213">
    <property type="entry name" value="UBQ"/>
    <property type="match status" value="4"/>
</dbReference>
<feature type="domain" description="Ubiquitin-like" evidence="4">
    <location>
        <begin position="494"/>
        <end position="566"/>
    </location>
</feature>
<feature type="domain" description="Ubiquitin-like" evidence="4">
    <location>
        <begin position="571"/>
        <end position="640"/>
    </location>
</feature>
<dbReference type="GO" id="GO:0003729">
    <property type="term" value="F:mRNA binding"/>
    <property type="evidence" value="ECO:0007669"/>
    <property type="project" value="UniProtKB-ARBA"/>
</dbReference>
<protein>
    <recommendedName>
        <fullName evidence="4">Ubiquitin-like domain-containing protein</fullName>
    </recommendedName>
</protein>
<evidence type="ECO:0000313" key="5">
    <source>
        <dbReference type="EMBL" id="KAF7151360.1"/>
    </source>
</evidence>
<gene>
    <name evidence="5" type="ORF">RHSIM_Rhsim02G0041000</name>
</gene>
<accession>A0A834LT78</accession>